<keyword evidence="3" id="KW-1185">Reference proteome</keyword>
<accession>A0A835LY12</accession>
<dbReference type="AlphaFoldDB" id="A0A835LY12"/>
<feature type="region of interest" description="Disordered" evidence="1">
    <location>
        <begin position="1"/>
        <end position="30"/>
    </location>
</feature>
<dbReference type="Proteomes" id="UP000631114">
    <property type="component" value="Unassembled WGS sequence"/>
</dbReference>
<evidence type="ECO:0000256" key="1">
    <source>
        <dbReference type="SAM" id="MobiDB-lite"/>
    </source>
</evidence>
<protein>
    <submittedName>
        <fullName evidence="2">Uncharacterized protein</fullName>
    </submittedName>
</protein>
<dbReference type="OrthoDB" id="774437at2759"/>
<sequence length="82" mass="9424">MTTALTHHLNDLHHIGKSSSTRHGESEDEQDVTVITLAGKQYWRYHASYTFKDPGVHIETSMDYFEPNQHKEAKDGKKGKKK</sequence>
<proteinExistence type="predicted"/>
<evidence type="ECO:0000313" key="3">
    <source>
        <dbReference type="Proteomes" id="UP000631114"/>
    </source>
</evidence>
<evidence type="ECO:0000313" key="2">
    <source>
        <dbReference type="EMBL" id="KAF9603626.1"/>
    </source>
</evidence>
<dbReference type="EMBL" id="JADFTS010000006">
    <property type="protein sequence ID" value="KAF9603626.1"/>
    <property type="molecule type" value="Genomic_DNA"/>
</dbReference>
<feature type="non-terminal residue" evidence="2">
    <location>
        <position position="82"/>
    </location>
</feature>
<organism evidence="2 3">
    <name type="scientific">Coptis chinensis</name>
    <dbReference type="NCBI Taxonomy" id="261450"/>
    <lineage>
        <taxon>Eukaryota</taxon>
        <taxon>Viridiplantae</taxon>
        <taxon>Streptophyta</taxon>
        <taxon>Embryophyta</taxon>
        <taxon>Tracheophyta</taxon>
        <taxon>Spermatophyta</taxon>
        <taxon>Magnoliopsida</taxon>
        <taxon>Ranunculales</taxon>
        <taxon>Ranunculaceae</taxon>
        <taxon>Coptidoideae</taxon>
        <taxon>Coptis</taxon>
    </lineage>
</organism>
<name>A0A835LY12_9MAGN</name>
<comment type="caution">
    <text evidence="2">The sequence shown here is derived from an EMBL/GenBank/DDBJ whole genome shotgun (WGS) entry which is preliminary data.</text>
</comment>
<reference evidence="2 3" key="1">
    <citation type="submission" date="2020-10" db="EMBL/GenBank/DDBJ databases">
        <title>The Coptis chinensis genome and diversification of protoberbering-type alkaloids.</title>
        <authorList>
            <person name="Wang B."/>
            <person name="Shu S."/>
            <person name="Song C."/>
            <person name="Liu Y."/>
        </authorList>
    </citation>
    <scope>NUCLEOTIDE SEQUENCE [LARGE SCALE GENOMIC DNA]</scope>
    <source>
        <strain evidence="2">HL-2020</strain>
        <tissue evidence="2">Leaf</tissue>
    </source>
</reference>
<gene>
    <name evidence="2" type="ORF">IFM89_037139</name>
</gene>